<accession>A0ABN1J0I6</accession>
<keyword evidence="2 5" id="KW-0812">Transmembrane</keyword>
<name>A0ABN1J0I6_9FLAO</name>
<reference evidence="7 8" key="1">
    <citation type="journal article" date="2019" name="Int. J. Syst. Evol. Microbiol.">
        <title>The Global Catalogue of Microorganisms (GCM) 10K type strain sequencing project: providing services to taxonomists for standard genome sequencing and annotation.</title>
        <authorList>
            <consortium name="The Broad Institute Genomics Platform"/>
            <consortium name="The Broad Institute Genome Sequencing Center for Infectious Disease"/>
            <person name="Wu L."/>
            <person name="Ma J."/>
        </authorList>
    </citation>
    <scope>NUCLEOTIDE SEQUENCE [LARGE SCALE GENOMIC DNA]</scope>
    <source>
        <strain evidence="7 8">JCM 15974</strain>
    </source>
</reference>
<feature type="transmembrane region" description="Helical" evidence="5">
    <location>
        <begin position="121"/>
        <end position="141"/>
    </location>
</feature>
<evidence type="ECO:0000256" key="2">
    <source>
        <dbReference type="ARBA" id="ARBA00022692"/>
    </source>
</evidence>
<organism evidence="7 8">
    <name type="scientific">Aquimarina litoralis</name>
    <dbReference type="NCBI Taxonomy" id="584605"/>
    <lineage>
        <taxon>Bacteria</taxon>
        <taxon>Pseudomonadati</taxon>
        <taxon>Bacteroidota</taxon>
        <taxon>Flavobacteriia</taxon>
        <taxon>Flavobacteriales</taxon>
        <taxon>Flavobacteriaceae</taxon>
        <taxon>Aquimarina</taxon>
    </lineage>
</organism>
<keyword evidence="8" id="KW-1185">Reference proteome</keyword>
<gene>
    <name evidence="7" type="ORF">GCM10009430_30480</name>
</gene>
<feature type="transmembrane region" description="Helical" evidence="5">
    <location>
        <begin position="81"/>
        <end position="101"/>
    </location>
</feature>
<keyword evidence="3 5" id="KW-1133">Transmembrane helix</keyword>
<sequence length="579" mass="66008">MMKILVGFSRIFVAALFLFSGFIKLNDPLGFSYKLQEYFSEGVLNMEFLIPIALLLAVFLCIFEIIVGITLLLGYLPKFTVWSLLGMIVFFTFLTFYSAYFNKVTDCGCFGDALPLTPWESFTKDVILLVFILILFFGRKYITPILPENSHKWIVFVSFTACLAFAYHVLMHLPTFDFRAYKIGTNIEEGMSVPEGAPEAEFEYSWKFDVNGKEEIIKTSGEYPQVDGKYIGVETKMIEEGYIPPIHDFAIEKDGNDYTAEFLEKENVILIVMYNLSKSEGEGMSVIKGLTDKAMAQGYDVIGLTASSPEAVAQKKETYNLNFDFYSTDETALKTILRSNPGIVKLNKGTITEKLNWNDADQLILDKVTPSKPRINKELKSKLDSIAKLDQKFRKLMQAKTVEERDSIAKLVGATEEEALSDYWFQQNKIDSSNTVYIEGVFKQYGYPGKSLVGEPTNKAAWYVIQHSDKIDKYLPLIKEAGEKEEIPFRLVAMMEDRYLMGKGEEQVYGTQGMTFNSDTNKPIDIIWPIKDAESVNERRVKAGYNTTIEEYAKLLYGDTFEYKVYTLEEVEQLKQKSN</sequence>
<dbReference type="InterPro" id="IPR009908">
    <property type="entry name" value="Methylamine_util_MauE"/>
</dbReference>
<evidence type="ECO:0000256" key="4">
    <source>
        <dbReference type="ARBA" id="ARBA00023136"/>
    </source>
</evidence>
<evidence type="ECO:0000313" key="7">
    <source>
        <dbReference type="EMBL" id="GAA0725199.1"/>
    </source>
</evidence>
<dbReference type="Pfam" id="PF20329">
    <property type="entry name" value="DUF6624"/>
    <property type="match status" value="1"/>
</dbReference>
<dbReference type="InterPro" id="IPR046732">
    <property type="entry name" value="DUF6624"/>
</dbReference>
<proteinExistence type="predicted"/>
<dbReference type="Pfam" id="PF07291">
    <property type="entry name" value="MauE"/>
    <property type="match status" value="1"/>
</dbReference>
<evidence type="ECO:0000256" key="5">
    <source>
        <dbReference type="SAM" id="Phobius"/>
    </source>
</evidence>
<evidence type="ECO:0000259" key="6">
    <source>
        <dbReference type="Pfam" id="PF07291"/>
    </source>
</evidence>
<dbReference type="RefSeq" id="WP_343913140.1">
    <property type="nucleotide sequence ID" value="NZ_BAAAGE010000003.1"/>
</dbReference>
<dbReference type="EMBL" id="BAAAGE010000003">
    <property type="protein sequence ID" value="GAA0725199.1"/>
    <property type="molecule type" value="Genomic_DNA"/>
</dbReference>
<feature type="transmembrane region" description="Helical" evidence="5">
    <location>
        <begin position="153"/>
        <end position="173"/>
    </location>
</feature>
<evidence type="ECO:0000256" key="1">
    <source>
        <dbReference type="ARBA" id="ARBA00004141"/>
    </source>
</evidence>
<feature type="transmembrane region" description="Helical" evidence="5">
    <location>
        <begin position="48"/>
        <end position="74"/>
    </location>
</feature>
<comment type="caution">
    <text evidence="7">The sequence shown here is derived from an EMBL/GenBank/DDBJ whole genome shotgun (WGS) entry which is preliminary data.</text>
</comment>
<dbReference type="NCBIfam" id="NF045576">
    <property type="entry name" value="BT_3928_fam"/>
    <property type="match status" value="1"/>
</dbReference>
<keyword evidence="4 5" id="KW-0472">Membrane</keyword>
<feature type="domain" description="Methylamine utilisation protein MauE" evidence="6">
    <location>
        <begin position="2"/>
        <end position="137"/>
    </location>
</feature>
<evidence type="ECO:0000256" key="3">
    <source>
        <dbReference type="ARBA" id="ARBA00022989"/>
    </source>
</evidence>
<comment type="subcellular location">
    <subcellularLocation>
        <location evidence="1">Membrane</location>
        <topology evidence="1">Multi-pass membrane protein</topology>
    </subcellularLocation>
</comment>
<protein>
    <recommendedName>
        <fullName evidence="6">Methylamine utilisation protein MauE domain-containing protein</fullName>
    </recommendedName>
</protein>
<dbReference type="Proteomes" id="UP001501758">
    <property type="component" value="Unassembled WGS sequence"/>
</dbReference>
<evidence type="ECO:0000313" key="8">
    <source>
        <dbReference type="Proteomes" id="UP001501758"/>
    </source>
</evidence>